<keyword evidence="1" id="KW-0472">Membrane</keyword>
<feature type="transmembrane region" description="Helical" evidence="1">
    <location>
        <begin position="36"/>
        <end position="57"/>
    </location>
</feature>
<evidence type="ECO:0000313" key="3">
    <source>
        <dbReference type="Proteomes" id="UP001600943"/>
    </source>
</evidence>
<comment type="caution">
    <text evidence="2">The sequence shown here is derived from an EMBL/GenBank/DDBJ whole genome shotgun (WGS) entry which is preliminary data.</text>
</comment>
<keyword evidence="1" id="KW-0812">Transmembrane</keyword>
<sequence>MKGLWQKVKEIWWDFWEVDVNDKAEERLSSSDRRWLLYWNLITCMGVAAFFLIVTGINNIRVSRQNGRDVEEAMSMIATYMASATRDEYDDIAQTIRHDLVFSEYGEDMENFIQYIPNTAETCHTCMESYPAQALLVCANTGQFYSLDLYDIGENPDNNSRGGTIMNFGYDEVSQTSVHITKSPDQKTGYAGIDRGRGIVSVHRMKTLFCDDCIRDILNKVEHQLIEEFFIFETEKRAFYPIDDGTTLQIGNYRLDIEYADSDYRIDINYTDD</sequence>
<dbReference type="EMBL" id="BAABYW010000001">
    <property type="protein sequence ID" value="GAA6410232.1"/>
    <property type="molecule type" value="Genomic_DNA"/>
</dbReference>
<reference evidence="2 3" key="1">
    <citation type="submission" date="2024-04" db="EMBL/GenBank/DDBJ databases">
        <title>Defined microbial consortia suppress multidrug-resistant proinflammatory Enterobacteriaceae via ecological control.</title>
        <authorList>
            <person name="Furuichi M."/>
            <person name="Kawaguchi T."/>
            <person name="Pust M."/>
            <person name="Yasuma K."/>
            <person name="Plichta D."/>
            <person name="Hasegawa N."/>
            <person name="Ohya T."/>
            <person name="Bhattarai S."/>
            <person name="Sasajima S."/>
            <person name="Aoto Y."/>
            <person name="Tuganbaev T."/>
            <person name="Yaginuma M."/>
            <person name="Ueda M."/>
            <person name="Okahashi N."/>
            <person name="Amafuji K."/>
            <person name="Kiridooshi Y."/>
            <person name="Sugita K."/>
            <person name="Strazar M."/>
            <person name="Skelly A."/>
            <person name="Suda W."/>
            <person name="Hattori M."/>
            <person name="Nakamoto N."/>
            <person name="Caballero S."/>
            <person name="Norman J."/>
            <person name="Olle B."/>
            <person name="Tanoue T."/>
            <person name="Arita M."/>
            <person name="Bucci V."/>
            <person name="Atarashi K."/>
            <person name="Xavier R."/>
            <person name="Honda K."/>
        </authorList>
    </citation>
    <scope>NUCLEOTIDE SEQUENCE [LARGE SCALE GENOMIC DNA]</scope>
    <source>
        <strain evidence="3">k04-0078-D8-1</strain>
    </source>
</reference>
<name>A0ABQ0BFK8_9FIRM</name>
<dbReference type="RefSeq" id="WP_390408508.1">
    <property type="nucleotide sequence ID" value="NZ_BAABYW010000001.1"/>
</dbReference>
<keyword evidence="1" id="KW-1133">Transmembrane helix</keyword>
<protein>
    <submittedName>
        <fullName evidence="2">Uncharacterized protein</fullName>
    </submittedName>
</protein>
<evidence type="ECO:0000256" key="1">
    <source>
        <dbReference type="SAM" id="Phobius"/>
    </source>
</evidence>
<gene>
    <name evidence="2" type="ORF">K040078D81_43490</name>
</gene>
<proteinExistence type="predicted"/>
<evidence type="ECO:0000313" key="2">
    <source>
        <dbReference type="EMBL" id="GAA6410232.1"/>
    </source>
</evidence>
<keyword evidence="3" id="KW-1185">Reference proteome</keyword>
<organism evidence="2 3">
    <name type="scientific">Blautia hominis</name>
    <dbReference type="NCBI Taxonomy" id="2025493"/>
    <lineage>
        <taxon>Bacteria</taxon>
        <taxon>Bacillati</taxon>
        <taxon>Bacillota</taxon>
        <taxon>Clostridia</taxon>
        <taxon>Lachnospirales</taxon>
        <taxon>Lachnospiraceae</taxon>
        <taxon>Blautia</taxon>
    </lineage>
</organism>
<accession>A0ABQ0BFK8</accession>
<dbReference type="Proteomes" id="UP001600943">
    <property type="component" value="Unassembled WGS sequence"/>
</dbReference>